<feature type="domain" description="Glycosyl hydrolase family 13 catalytic" evidence="10">
    <location>
        <begin position="65"/>
        <end position="565"/>
    </location>
</feature>
<feature type="compositionally biased region" description="Basic and acidic residues" evidence="7">
    <location>
        <begin position="1719"/>
        <end position="1730"/>
    </location>
</feature>
<dbReference type="Pfam" id="PF26114">
    <property type="entry name" value="Ig_2_Mok13"/>
    <property type="match status" value="1"/>
</dbReference>
<dbReference type="Pfam" id="PF26122">
    <property type="entry name" value="CBM_Mok13"/>
    <property type="match status" value="1"/>
</dbReference>
<comment type="catalytic activity">
    <reaction evidence="6">
        <text>[(1-&gt;3)-alpha-D-glucosyl](n) + UDP-alpha-D-glucose = [(1-&gt;3)-alpha-D-glucosyl](n+1) + UDP + H(+)</text>
        <dbReference type="Rhea" id="RHEA:19749"/>
        <dbReference type="Rhea" id="RHEA-COMP:11150"/>
        <dbReference type="Rhea" id="RHEA-COMP:11151"/>
        <dbReference type="ChEBI" id="CHEBI:15378"/>
        <dbReference type="ChEBI" id="CHEBI:28100"/>
        <dbReference type="ChEBI" id="CHEBI:58223"/>
        <dbReference type="ChEBI" id="CHEBI:58885"/>
        <dbReference type="EC" id="2.4.1.183"/>
    </reaction>
</comment>
<feature type="transmembrane region" description="Helical" evidence="8">
    <location>
        <begin position="1063"/>
        <end position="1084"/>
    </location>
</feature>
<organism evidence="11 12">
    <name type="scientific">Apiotrichum porosum</name>
    <dbReference type="NCBI Taxonomy" id="105984"/>
    <lineage>
        <taxon>Eukaryota</taxon>
        <taxon>Fungi</taxon>
        <taxon>Dikarya</taxon>
        <taxon>Basidiomycota</taxon>
        <taxon>Agaricomycotina</taxon>
        <taxon>Tremellomycetes</taxon>
        <taxon>Trichosporonales</taxon>
        <taxon>Trichosporonaceae</taxon>
        <taxon>Apiotrichum</taxon>
    </lineage>
</organism>
<feature type="transmembrane region" description="Helical" evidence="8">
    <location>
        <begin position="2044"/>
        <end position="2061"/>
    </location>
</feature>
<dbReference type="RefSeq" id="XP_028471895.1">
    <property type="nucleotide sequence ID" value="XM_028620853.1"/>
</dbReference>
<dbReference type="GO" id="GO:0047657">
    <property type="term" value="F:alpha-1,3-glucan synthase activity"/>
    <property type="evidence" value="ECO:0007669"/>
    <property type="project" value="UniProtKB-EC"/>
</dbReference>
<dbReference type="GeneID" id="39589868"/>
<feature type="transmembrane region" description="Helical" evidence="8">
    <location>
        <begin position="2068"/>
        <end position="2087"/>
    </location>
</feature>
<dbReference type="GO" id="GO:0070600">
    <property type="term" value="P:fungal-type cell wall (1-&gt;3)-alpha-glucan biosynthetic process"/>
    <property type="evidence" value="ECO:0007669"/>
    <property type="project" value="TreeGrafter"/>
</dbReference>
<protein>
    <recommendedName>
        <fullName evidence="2">alpha-1,3-glucan synthase</fullName>
        <ecNumber evidence="2">2.4.1.183</ecNumber>
    </recommendedName>
</protein>
<dbReference type="EMBL" id="RSCE01000021">
    <property type="protein sequence ID" value="RSH76748.1"/>
    <property type="molecule type" value="Genomic_DNA"/>
</dbReference>
<evidence type="ECO:0000256" key="8">
    <source>
        <dbReference type="SAM" id="Phobius"/>
    </source>
</evidence>
<evidence type="ECO:0000256" key="7">
    <source>
        <dbReference type="SAM" id="MobiDB-lite"/>
    </source>
</evidence>
<feature type="compositionally biased region" description="Polar residues" evidence="7">
    <location>
        <begin position="1648"/>
        <end position="1686"/>
    </location>
</feature>
<feature type="transmembrane region" description="Helical" evidence="8">
    <location>
        <begin position="2353"/>
        <end position="2372"/>
    </location>
</feature>
<name>A0A427XD47_9TREE</name>
<dbReference type="SUPFAM" id="SSF51445">
    <property type="entry name" value="(Trans)glycosidases"/>
    <property type="match status" value="1"/>
</dbReference>
<feature type="transmembrane region" description="Helical" evidence="8">
    <location>
        <begin position="2176"/>
        <end position="2196"/>
    </location>
</feature>
<dbReference type="GO" id="GO:0009277">
    <property type="term" value="C:fungal-type cell wall"/>
    <property type="evidence" value="ECO:0007669"/>
    <property type="project" value="TreeGrafter"/>
</dbReference>
<keyword evidence="5" id="KW-0961">Cell wall biogenesis/degradation</keyword>
<dbReference type="Pfam" id="PF08323">
    <property type="entry name" value="Glyco_transf_5"/>
    <property type="match status" value="1"/>
</dbReference>
<evidence type="ECO:0000313" key="11">
    <source>
        <dbReference type="EMBL" id="RSH76748.1"/>
    </source>
</evidence>
<dbReference type="SUPFAM" id="SSF53756">
    <property type="entry name" value="UDP-Glycosyltransferase/glycogen phosphorylase"/>
    <property type="match status" value="1"/>
</dbReference>
<dbReference type="InterPro" id="IPR058655">
    <property type="entry name" value="Mok11-14/Ags1-like"/>
</dbReference>
<proteinExistence type="inferred from homology"/>
<keyword evidence="9" id="KW-0732">Signal</keyword>
<dbReference type="Pfam" id="PF00128">
    <property type="entry name" value="Alpha-amylase"/>
    <property type="match status" value="1"/>
</dbReference>
<dbReference type="SMART" id="SM00642">
    <property type="entry name" value="Aamy"/>
    <property type="match status" value="1"/>
</dbReference>
<dbReference type="PANTHER" id="PTHR47182">
    <property type="entry name" value="CELL WALL ALPHA-1,3-GLUCAN SYNTHASE AGS1-RELATED"/>
    <property type="match status" value="1"/>
</dbReference>
<dbReference type="InterPro" id="IPR058654">
    <property type="entry name" value="Mok11-14/Ags1-like_TM"/>
</dbReference>
<feature type="transmembrane region" description="Helical" evidence="8">
    <location>
        <begin position="2010"/>
        <end position="2032"/>
    </location>
</feature>
<feature type="transmembrane region" description="Helical" evidence="8">
    <location>
        <begin position="2326"/>
        <end position="2346"/>
    </location>
</feature>
<evidence type="ECO:0000256" key="6">
    <source>
        <dbReference type="ARBA" id="ARBA00048960"/>
    </source>
</evidence>
<dbReference type="CDD" id="cd03791">
    <property type="entry name" value="GT5_Glycogen_synthase_DULL1-like"/>
    <property type="match status" value="1"/>
</dbReference>
<keyword evidence="8" id="KW-0812">Transmembrane</keyword>
<feature type="chain" id="PRO_5019411377" description="alpha-1,3-glucan synthase" evidence="9">
    <location>
        <begin position="20"/>
        <end position="2433"/>
    </location>
</feature>
<feature type="compositionally biased region" description="Polar residues" evidence="7">
    <location>
        <begin position="1759"/>
        <end position="1772"/>
    </location>
</feature>
<evidence type="ECO:0000256" key="4">
    <source>
        <dbReference type="ARBA" id="ARBA00022679"/>
    </source>
</evidence>
<evidence type="ECO:0000256" key="5">
    <source>
        <dbReference type="ARBA" id="ARBA00023316"/>
    </source>
</evidence>
<feature type="transmembrane region" description="Helical" evidence="8">
    <location>
        <begin position="2107"/>
        <end position="2124"/>
    </location>
</feature>
<keyword evidence="8" id="KW-0472">Membrane</keyword>
<dbReference type="Gene3D" id="3.20.20.80">
    <property type="entry name" value="Glycosidases"/>
    <property type="match status" value="2"/>
</dbReference>
<dbReference type="FunFam" id="3.40.50.2000:FF:000157">
    <property type="entry name" value="Alpha-1,3-glucan synthase, variant"/>
    <property type="match status" value="1"/>
</dbReference>
<reference evidence="11 12" key="1">
    <citation type="submission" date="2018-11" db="EMBL/GenBank/DDBJ databases">
        <title>Genome sequence of Apiotrichum porosum DSM 27194.</title>
        <authorList>
            <person name="Aliyu H."/>
            <person name="Gorte O."/>
            <person name="Ochsenreither K."/>
        </authorList>
    </citation>
    <scope>NUCLEOTIDE SEQUENCE [LARGE SCALE GENOMIC DNA]</scope>
    <source>
        <strain evidence="11 12">DSM 27194</strain>
    </source>
</reference>
<dbReference type="InterPro" id="IPR058657">
    <property type="entry name" value="Mok11-13/Ags1-like_Ig"/>
</dbReference>
<dbReference type="STRING" id="105984.A0A427XD47"/>
<dbReference type="InterPro" id="IPR058658">
    <property type="entry name" value="Mok11-13/Ags1-like_Ig_2"/>
</dbReference>
<dbReference type="InterPro" id="IPR006047">
    <property type="entry name" value="GH13_cat_dom"/>
</dbReference>
<dbReference type="InterPro" id="IPR058656">
    <property type="entry name" value="Mok11-13/Ags1-like_GH"/>
</dbReference>
<comment type="caution">
    <text evidence="11">The sequence shown here is derived from an EMBL/GenBank/DDBJ whole genome shotgun (WGS) entry which is preliminary data.</text>
</comment>
<dbReference type="InterPro" id="IPR017853">
    <property type="entry name" value="GH"/>
</dbReference>
<dbReference type="Gene3D" id="3.40.50.2000">
    <property type="entry name" value="Glycogen Phosphorylase B"/>
    <property type="match status" value="2"/>
</dbReference>
<dbReference type="InterPro" id="IPR001296">
    <property type="entry name" value="Glyco_trans_1"/>
</dbReference>
<dbReference type="OrthoDB" id="512920at2759"/>
<dbReference type="Pfam" id="PF26127">
    <property type="entry name" value="12TM_Mok13"/>
    <property type="match status" value="1"/>
</dbReference>
<keyword evidence="12" id="KW-1185">Reference proteome</keyword>
<dbReference type="InterPro" id="IPR013534">
    <property type="entry name" value="Starch_synth_cat_dom"/>
</dbReference>
<accession>A0A427XD47</accession>
<keyword evidence="4" id="KW-0808">Transferase</keyword>
<dbReference type="EC" id="2.4.1.183" evidence="2"/>
<evidence type="ECO:0000256" key="2">
    <source>
        <dbReference type="ARBA" id="ARBA00012688"/>
    </source>
</evidence>
<gene>
    <name evidence="11" type="primary">AGS1</name>
    <name evidence="11" type="ORF">EHS24_005325</name>
</gene>
<evidence type="ECO:0000256" key="3">
    <source>
        <dbReference type="ARBA" id="ARBA00022676"/>
    </source>
</evidence>
<dbReference type="Pfam" id="PF00534">
    <property type="entry name" value="Glycos_transf_1"/>
    <property type="match status" value="1"/>
</dbReference>
<dbReference type="PANTHER" id="PTHR47182:SF2">
    <property type="entry name" value="CELL WALL ALPHA-1,3-GLUCAN SYNTHASE AGS1"/>
    <property type="match status" value="1"/>
</dbReference>
<feature type="transmembrane region" description="Helical" evidence="8">
    <location>
        <begin position="2405"/>
        <end position="2425"/>
    </location>
</feature>
<feature type="transmembrane region" description="Helical" evidence="8">
    <location>
        <begin position="2254"/>
        <end position="2276"/>
    </location>
</feature>
<dbReference type="Proteomes" id="UP000279236">
    <property type="component" value="Unassembled WGS sequence"/>
</dbReference>
<dbReference type="Pfam" id="PF26111">
    <property type="entry name" value="Ig_Mok13"/>
    <property type="match status" value="1"/>
</dbReference>
<keyword evidence="8" id="KW-1133">Transmembrane helix</keyword>
<dbReference type="InterPro" id="IPR058659">
    <property type="entry name" value="Mok11-13/Ags1-like_CBM"/>
</dbReference>
<evidence type="ECO:0000256" key="9">
    <source>
        <dbReference type="SAM" id="SignalP"/>
    </source>
</evidence>
<dbReference type="Pfam" id="PF26108">
    <property type="entry name" value="GH_Mok13"/>
    <property type="match status" value="1"/>
</dbReference>
<feature type="compositionally biased region" description="Low complexity" evidence="7">
    <location>
        <begin position="1698"/>
        <end position="1708"/>
    </location>
</feature>
<dbReference type="FunFam" id="3.20.20.80:FF:000162">
    <property type="entry name" value="Cell wall alpha-1,3-glucan synthase mok12"/>
    <property type="match status" value="1"/>
</dbReference>
<feature type="transmembrane region" description="Helical" evidence="8">
    <location>
        <begin position="2288"/>
        <end position="2314"/>
    </location>
</feature>
<dbReference type="FunFam" id="3.40.50.2000:FF:000052">
    <property type="entry name" value="Alpha-1,3-glucan synthase Ags2"/>
    <property type="match status" value="1"/>
</dbReference>
<feature type="region of interest" description="Disordered" evidence="7">
    <location>
        <begin position="1648"/>
        <end position="1791"/>
    </location>
</feature>
<evidence type="ECO:0000256" key="1">
    <source>
        <dbReference type="ARBA" id="ARBA00006122"/>
    </source>
</evidence>
<evidence type="ECO:0000259" key="10">
    <source>
        <dbReference type="SMART" id="SM00642"/>
    </source>
</evidence>
<feature type="signal peptide" evidence="9">
    <location>
        <begin position="1"/>
        <end position="19"/>
    </location>
</feature>
<sequence length="2433" mass="271157">MARAARTLVTAALSVGVAAHVYNETLDPWNINKNQDATDSIDYTTPARGNYTKSPTNWRTLPTYTLLVDKWIDGDPSNNDFFDLIYEWDWRETQLRAGGDASGLMDDRGLDYIQSMGYQAIYLAGTNYVNMPWQADGYSALDFTLLEPHFGTLDEWNTLIDKIHARGMYVIFDLTVGTMGDMIGFTKYMNASAPFNTNEYEVEWKLPVYTPWGFTGYPDFNFTNEYNESCVYPTFYDDDGSILDPGLTGCYESSFDQYGDIEAFGVHPDWQRQLAKFASVQDRLREWRTEVLERLKLFSCLCIQAMDVDGIRIDKATQVTVDALAEWANATRACARDVGKDNFFIPGEITGGDSFGSIYLGRGRTEGMRTTYEQALDLTPADNTKFLREEGLTALDSSAFHYSIYRYIVRWLGMDGSLSVSNDITGDFIDNWNQMLVNNDFLNSQNGEVDPRHMYGVTNQDVFRWPIMANGTHRQLAGEFITHLLLPGMPLVWYGEEQGLFVLDSSAANYLYGRQSMVSTGAWKRHGCYRLGATQYYNLPYDKSVTGCYDSNVALDHFDPTAPMRRAHRAFNWVRSTFPAIQDGFMLSRLSNNTRLEYYPGSNGTATQMGLWSAVRVPSAKQINTTGSGWNTDADTSQGVMLLYTNENSSVSYDIDCTASNAILAQWQGDSVLQNVLYPYDNITLGNTNTPFYGANDTTGTKQGCISKIDMGPFDFKVLVPQSRWVPPPPALSGFSPGHDARVTLDGDTINISFEWDQNMDCDSVMAGISLNFTGDSSKAPKIPSNATGCQSITGAIDDHVSVTPSAWQYATQIQGAGEGIYHITIGNVTNAGKTAGTGITDHLLIRVGSSGNVMVFPDNDYDNSVFSVSDGTYTVTHTAYGAEKFRYTANYGQDWTDWADYEATTTLNATLFKNNWWKGEHVMIQYWSSLVGSGAHILHADAGYTSGQRRYPQLLLRGSFNTWGYDLGMNAHLALESDGVWKMPVMSSWPAEFQLNVYDFDDYFYGDADGDGVIDRLPPNSLTPNFLNFSSPPRPYLAWTLQVNDKSGAWTISPIGHEMASIIAFALLLTIPLLTAFAAAGIFRYSFYSIKINKWGQKPHKDSSYFPIVGGHHEKKEGAGVSEKAVVPHHEKVKPNDRMIGWPEDPNKRRKVLIATLEYEIIDWKLKVKIGGLGVMSSLMGKAMSDVDLIWVIPKVADIEYPQAEFAEPIEVIIFGEPYLIEVETHQLDNITYVILDSPVFRAQTKSDPYPQRMDDLSSAIFYSTWNQAIAETLRRFNDVDIYHINDYHGALAPLYLLPQIFPVCLSLHNAEFQGLWPLRTKDEMKEVCAAFNISKEICSKYVQFGNTFNLLHAAASFISHHQKSVGVAGVSDKYGKRSWARYPALWTLRNIDSLPNPDPTDIAALDDHAISVDKIEVDQVAEAKRPEHKRQAQEWAGLKQDPQADLFVFVGRWSKQKGVDLIADVMPSILEKKPKIQLICVGPVIDLYGRFAAEKLARLMEMYPDRVFSKPEFTALPPYLFSGADFALIPSRDEPFGLVAVEFGRKGALGVGSRLGGLGLMPGWWFPVESTSATHMLSQLTKTIKLALKSTEEERAILRARSAVQRFPVVEWRQRLEDFQRRSINMSRSLAHEHAWGYEEAANGPRSTHFSAGGNANNESSTSLSQWNRPGTPDSMMSATNSPNPDRMSLQPDPNNPALNLPPGAGQPDRNSLSPGDYHRRFDRKNRASGESFYDEDPSEPRARPKFFSGYDDDHSSAVSSDPETQSMAPSENPGMGGGSVAGGSDAPGQTYDNFLAAANKQFAKTTGNRNAPDPFMERRMSTMSTDSSGGNFAPPRPFSTFSRVSSFDSISSIVDEKNASPLNKAMESFTDSDGEVAQNFVQKLQTLSSGNSKGDLCIEKFLMKSEKQFFGEMKKEKLTAASASLRSRDSVMHGSSVLQGHGSSFMHGSSRTTSMIDGFRPDSPAGGYSMSGHSHPEDHFSDMFGGDGEEKPMTRVQVWMDQSIGGWPIYTIIISLGQLLSATSFQLSLLGGSNTQTATDMYIICAIFVVATLLWYTLFRMRPSVYVLSVPWLLFGVAFLMVGFPSLHGPFTVARTWITKVGTWFYAVASAAGFLFFGLNFGEEAGAAAEVWILRACIVQGAQQIWVSALWYWGYTLDGTNPTTWVVPRAIIYVVWPLSAISFLFAFLMYAGLPEYYHQIPPYVPNFFKTLVRRKLVIWFLISEILRDYWLSTVYGRNWQFLWSDSQVPTWAVVVMIAIFFIGVWGLLMGLLIKYAKVHSWLLPVFAVGLGCPRWCQMFWGISGIGMYVPWGGSVGPYLSTCLWLWLGVLDAIQGVGLGMILLQTLSRLHVCATLAGAQLLGSIVVMIARATSPDKIGPGNVFPNAAFWSPSTGDNNPVKHWEFWLCLACQMVIPIGYFFFFRKEQLSKP</sequence>
<keyword evidence="3" id="KW-0328">Glycosyltransferase</keyword>
<evidence type="ECO:0000313" key="12">
    <source>
        <dbReference type="Proteomes" id="UP000279236"/>
    </source>
</evidence>
<comment type="similarity">
    <text evidence="1">Belongs to the glycosyltransferase group 1 family.</text>
</comment>